<dbReference type="Gene3D" id="3.30.750.170">
    <property type="match status" value="1"/>
</dbReference>
<dbReference type="SUPFAM" id="SSF52096">
    <property type="entry name" value="ClpP/crotonase"/>
    <property type="match status" value="1"/>
</dbReference>
<dbReference type="Pfam" id="PF03572">
    <property type="entry name" value="Peptidase_S41"/>
    <property type="match status" value="1"/>
</dbReference>
<keyword evidence="4" id="KW-0645">Protease</keyword>
<dbReference type="GO" id="GO:0030288">
    <property type="term" value="C:outer membrane-bounded periplasmic space"/>
    <property type="evidence" value="ECO:0007669"/>
    <property type="project" value="TreeGrafter"/>
</dbReference>
<dbReference type="InterPro" id="IPR029045">
    <property type="entry name" value="ClpP/crotonase-like_dom_sf"/>
</dbReference>
<dbReference type="Pfam" id="PF18294">
    <property type="entry name" value="Pept_S41_N"/>
    <property type="match status" value="1"/>
</dbReference>
<dbReference type="Gene3D" id="2.30.42.10">
    <property type="match status" value="1"/>
</dbReference>
<dbReference type="PANTHER" id="PTHR32060">
    <property type="entry name" value="TAIL-SPECIFIC PROTEASE"/>
    <property type="match status" value="1"/>
</dbReference>
<dbReference type="InterPro" id="IPR005151">
    <property type="entry name" value="Tail-specific_protease"/>
</dbReference>
<dbReference type="GO" id="GO:0007165">
    <property type="term" value="P:signal transduction"/>
    <property type="evidence" value="ECO:0007669"/>
    <property type="project" value="TreeGrafter"/>
</dbReference>
<dbReference type="AlphaFoldDB" id="A0A2Z2P0H9"/>
<keyword evidence="5" id="KW-1185">Reference proteome</keyword>
<dbReference type="GO" id="GO:0004175">
    <property type="term" value="F:endopeptidase activity"/>
    <property type="evidence" value="ECO:0007669"/>
    <property type="project" value="TreeGrafter"/>
</dbReference>
<dbReference type="InterPro" id="IPR036034">
    <property type="entry name" value="PDZ_sf"/>
</dbReference>
<dbReference type="RefSeq" id="WP_088920505.1">
    <property type="nucleotide sequence ID" value="NZ_CP018632.1"/>
</dbReference>
<reference evidence="4 5" key="1">
    <citation type="submission" date="2016-12" db="EMBL/GenBank/DDBJ databases">
        <authorList>
            <person name="Song W.-J."/>
            <person name="Kurnit D.M."/>
        </authorList>
    </citation>
    <scope>NUCLEOTIDE SEQUENCE [LARGE SCALE GENOMIC DNA]</scope>
    <source>
        <strain evidence="4 5">IMCC3135</strain>
    </source>
</reference>
<sequence>MHSTFQSTSIETVQAHPGFRTDTLTTMLVLILSMIFLSACGVRDDETGASAGDSSLPPITGDSTSDYRQPPVSCQIDDMKTWVLQGMLDYYLFADQVDENTPLNNYDNIETLITDLRVSPNDTFSYITDETSHSDRFNEGETVGFGWLLSRTQANEYYFKLLEAGSPLALAGVQRGDRLLEVNSLPAVDFFSQDSVAREAILSSEDNAASATFTIQTPLGVSRTFTTTKARYTLDTVLDTRVIEQNNVQIGYLHFYQFLDTSTEELATAFATLASQNVSELVLDMRYNFGGRVMVANELASYLVGRGKTDDAFAVYQPNEKYRENSATINFVNQSNALNLSRVVILQTDDTCSAAELVTNGLRPFMDVITVGGTSCGKPYATIPNTACSKVMNALELEAVNASGSGGYYDGIAADCTVTEDIGQTLGDRDENLLSAALSYIDNGTCPAASTTRSISSWQALPEVLKPAWFGVSTF</sequence>
<dbReference type="GO" id="GO:0006508">
    <property type="term" value="P:proteolysis"/>
    <property type="evidence" value="ECO:0007669"/>
    <property type="project" value="UniProtKB-KW"/>
</dbReference>
<proteinExistence type="predicted"/>
<name>A0A2Z2P0H9_9GAMM</name>
<evidence type="ECO:0000313" key="4">
    <source>
        <dbReference type="EMBL" id="ASJ75608.1"/>
    </source>
</evidence>
<dbReference type="EMBL" id="CP018632">
    <property type="protein sequence ID" value="ASJ75608.1"/>
    <property type="molecule type" value="Genomic_DNA"/>
</dbReference>
<dbReference type="KEGG" id="gai:IMCC3135_27775"/>
<evidence type="ECO:0000256" key="1">
    <source>
        <dbReference type="SAM" id="MobiDB-lite"/>
    </source>
</evidence>
<dbReference type="SUPFAM" id="SSF50156">
    <property type="entry name" value="PDZ domain-like"/>
    <property type="match status" value="1"/>
</dbReference>
<keyword evidence="4" id="KW-0378">Hydrolase</keyword>
<dbReference type="InterPro" id="IPR041613">
    <property type="entry name" value="Pept_S41_N"/>
</dbReference>
<organism evidence="4 5">
    <name type="scientific">Granulosicoccus antarcticus IMCC3135</name>
    <dbReference type="NCBI Taxonomy" id="1192854"/>
    <lineage>
        <taxon>Bacteria</taxon>
        <taxon>Pseudomonadati</taxon>
        <taxon>Pseudomonadota</taxon>
        <taxon>Gammaproteobacteria</taxon>
        <taxon>Chromatiales</taxon>
        <taxon>Granulosicoccaceae</taxon>
        <taxon>Granulosicoccus</taxon>
    </lineage>
</organism>
<feature type="domain" description="Tail specific protease" evidence="2">
    <location>
        <begin position="250"/>
        <end position="382"/>
    </location>
</feature>
<dbReference type="CDD" id="cd07561">
    <property type="entry name" value="Peptidase_S41_CPP_like"/>
    <property type="match status" value="1"/>
</dbReference>
<feature type="region of interest" description="Disordered" evidence="1">
    <location>
        <begin position="47"/>
        <end position="68"/>
    </location>
</feature>
<dbReference type="EC" id="3.4.21.-" evidence="4"/>
<dbReference type="OrthoDB" id="7168509at2"/>
<evidence type="ECO:0000313" key="5">
    <source>
        <dbReference type="Proteomes" id="UP000250079"/>
    </source>
</evidence>
<accession>A0A2Z2P0H9</accession>
<dbReference type="Gene3D" id="3.90.226.10">
    <property type="entry name" value="2-enoyl-CoA Hydratase, Chain A, domain 1"/>
    <property type="match status" value="1"/>
</dbReference>
<dbReference type="Proteomes" id="UP000250079">
    <property type="component" value="Chromosome"/>
</dbReference>
<dbReference type="PANTHER" id="PTHR32060:SF30">
    <property type="entry name" value="CARBOXY-TERMINAL PROCESSING PROTEASE CTPA"/>
    <property type="match status" value="1"/>
</dbReference>
<feature type="domain" description="Peptidase S41 N-terminal" evidence="3">
    <location>
        <begin position="80"/>
        <end position="126"/>
    </location>
</feature>
<evidence type="ECO:0000259" key="2">
    <source>
        <dbReference type="Pfam" id="PF03572"/>
    </source>
</evidence>
<dbReference type="GO" id="GO:0008236">
    <property type="term" value="F:serine-type peptidase activity"/>
    <property type="evidence" value="ECO:0007669"/>
    <property type="project" value="InterPro"/>
</dbReference>
<protein>
    <submittedName>
        <fullName evidence="4">Putative CtpA-like serine protease</fullName>
        <ecNumber evidence="4">3.4.21.-</ecNumber>
    </submittedName>
</protein>
<evidence type="ECO:0000259" key="3">
    <source>
        <dbReference type="Pfam" id="PF18294"/>
    </source>
</evidence>
<gene>
    <name evidence="4" type="ORF">IMCC3135_27775</name>
</gene>